<sequence>MKKKDLQKYIDSLTDNPSTIIIDFLRFLESTRSTIEPSSSGTVVSTLTATSGTSSSATIVLLSSASSGPSSSGTIEPCSSSTIVSCSSATTVPPAQPSAELTYEAYRVYRTQHPGPTSNRSYLRWIQFGGKDDPLFRWPYYPPNRSAGDSSRGTASGRGRRGRPRRNVIWLAK</sequence>
<keyword evidence="2" id="KW-1185">Reference proteome</keyword>
<evidence type="ECO:0000256" key="1">
    <source>
        <dbReference type="SAM" id="MobiDB-lite"/>
    </source>
</evidence>
<dbReference type="Proteomes" id="UP001652625">
    <property type="component" value="Chromosome 06"/>
</dbReference>
<proteinExistence type="predicted"/>
<dbReference type="GeneID" id="136081790"/>
<gene>
    <name evidence="3" type="primary">LOC136081790</name>
</gene>
<name>A0ABM4C360_HYDVU</name>
<evidence type="ECO:0000313" key="2">
    <source>
        <dbReference type="Proteomes" id="UP001652625"/>
    </source>
</evidence>
<evidence type="ECO:0000313" key="3">
    <source>
        <dbReference type="RefSeq" id="XP_065655988.1"/>
    </source>
</evidence>
<accession>A0ABM4C360</accession>
<feature type="region of interest" description="Disordered" evidence="1">
    <location>
        <begin position="141"/>
        <end position="173"/>
    </location>
</feature>
<feature type="compositionally biased region" description="Low complexity" evidence="1">
    <location>
        <begin position="145"/>
        <end position="157"/>
    </location>
</feature>
<dbReference type="RefSeq" id="XP_065655988.1">
    <property type="nucleotide sequence ID" value="XM_065799916.1"/>
</dbReference>
<reference evidence="3" key="1">
    <citation type="submission" date="2025-08" db="UniProtKB">
        <authorList>
            <consortium name="RefSeq"/>
        </authorList>
    </citation>
    <scope>IDENTIFICATION</scope>
</reference>
<organism evidence="2 3">
    <name type="scientific">Hydra vulgaris</name>
    <name type="common">Hydra</name>
    <name type="synonym">Hydra attenuata</name>
    <dbReference type="NCBI Taxonomy" id="6087"/>
    <lineage>
        <taxon>Eukaryota</taxon>
        <taxon>Metazoa</taxon>
        <taxon>Cnidaria</taxon>
        <taxon>Hydrozoa</taxon>
        <taxon>Hydroidolina</taxon>
        <taxon>Anthoathecata</taxon>
        <taxon>Aplanulata</taxon>
        <taxon>Hydridae</taxon>
        <taxon>Hydra</taxon>
    </lineage>
</organism>
<protein>
    <submittedName>
        <fullName evidence="3">Uncharacterized protein LOC136081790 isoform X2</fullName>
    </submittedName>
</protein>